<evidence type="ECO:0000313" key="1">
    <source>
        <dbReference type="EMBL" id="PQP95108.1"/>
    </source>
</evidence>
<sequence length="98" mass="11343">MTRFSYHSIDDNKVITEQPLGLSKAINEDFHTTHEALAENIRFEITKDDPIRAQFGIDQSVEQDGLDFQRDDDVFLNFLILENDNVLDSIRFGDVLQQ</sequence>
<dbReference type="Proteomes" id="UP000250321">
    <property type="component" value="Unassembled WGS sequence"/>
</dbReference>
<evidence type="ECO:0000313" key="2">
    <source>
        <dbReference type="Proteomes" id="UP000250321"/>
    </source>
</evidence>
<proteinExistence type="predicted"/>
<accession>A0A314XRR9</accession>
<reference evidence="1 2" key="1">
    <citation type="submission" date="2018-02" db="EMBL/GenBank/DDBJ databases">
        <title>Draft genome of wild Prunus yedoensis var. nudiflora.</title>
        <authorList>
            <person name="Baek S."/>
            <person name="Kim J.-H."/>
            <person name="Choi K."/>
            <person name="Kim G.-B."/>
            <person name="Cho A."/>
            <person name="Jang H."/>
            <person name="Shin C.-H."/>
            <person name="Yu H.-J."/>
            <person name="Mun J.-H."/>
        </authorList>
    </citation>
    <scope>NUCLEOTIDE SEQUENCE [LARGE SCALE GENOMIC DNA]</scope>
    <source>
        <strain evidence="2">cv. Jeju island</strain>
        <tissue evidence="1">Leaf</tissue>
    </source>
</reference>
<organism evidence="1 2">
    <name type="scientific">Prunus yedoensis var. nudiflora</name>
    <dbReference type="NCBI Taxonomy" id="2094558"/>
    <lineage>
        <taxon>Eukaryota</taxon>
        <taxon>Viridiplantae</taxon>
        <taxon>Streptophyta</taxon>
        <taxon>Embryophyta</taxon>
        <taxon>Tracheophyta</taxon>
        <taxon>Spermatophyta</taxon>
        <taxon>Magnoliopsida</taxon>
        <taxon>eudicotyledons</taxon>
        <taxon>Gunneridae</taxon>
        <taxon>Pentapetalae</taxon>
        <taxon>rosids</taxon>
        <taxon>fabids</taxon>
        <taxon>Rosales</taxon>
        <taxon>Rosaceae</taxon>
        <taxon>Amygdaloideae</taxon>
        <taxon>Amygdaleae</taxon>
        <taxon>Prunus</taxon>
    </lineage>
</organism>
<dbReference type="EMBL" id="PJQY01002277">
    <property type="protein sequence ID" value="PQP95108.1"/>
    <property type="molecule type" value="Genomic_DNA"/>
</dbReference>
<name>A0A314XRR9_PRUYE</name>
<keyword evidence="2" id="KW-1185">Reference proteome</keyword>
<protein>
    <submittedName>
        <fullName evidence="1">Uncharacterized protein</fullName>
    </submittedName>
</protein>
<dbReference type="AlphaFoldDB" id="A0A314XRR9"/>
<comment type="caution">
    <text evidence="1">The sequence shown here is derived from an EMBL/GenBank/DDBJ whole genome shotgun (WGS) entry which is preliminary data.</text>
</comment>
<gene>
    <name evidence="1" type="ORF">Pyn_05952</name>
</gene>